<evidence type="ECO:0000313" key="4">
    <source>
        <dbReference type="EMBL" id="TCV96094.1"/>
    </source>
</evidence>
<dbReference type="Pfam" id="PF01551">
    <property type="entry name" value="Peptidase_M23"/>
    <property type="match status" value="1"/>
</dbReference>
<evidence type="ECO:0000256" key="1">
    <source>
        <dbReference type="SAM" id="Coils"/>
    </source>
</evidence>
<keyword evidence="5" id="KW-1185">Reference proteome</keyword>
<dbReference type="InterPro" id="IPR050570">
    <property type="entry name" value="Cell_wall_metabolism_enzyme"/>
</dbReference>
<proteinExistence type="predicted"/>
<evidence type="ECO:0000259" key="3">
    <source>
        <dbReference type="Pfam" id="PF01551"/>
    </source>
</evidence>
<dbReference type="SUPFAM" id="SSF51261">
    <property type="entry name" value="Duplicated hybrid motif"/>
    <property type="match status" value="1"/>
</dbReference>
<protein>
    <submittedName>
        <fullName evidence="4">Septal ring factor EnvC (AmiA/AmiB activator)</fullName>
    </submittedName>
</protein>
<feature type="region of interest" description="Disordered" evidence="2">
    <location>
        <begin position="115"/>
        <end position="144"/>
    </location>
</feature>
<dbReference type="InterPro" id="IPR011055">
    <property type="entry name" value="Dup_hybrid_motif"/>
</dbReference>
<dbReference type="InterPro" id="IPR016047">
    <property type="entry name" value="M23ase_b-sheet_dom"/>
</dbReference>
<name>A0A4R3YXB3_9GAMM</name>
<organism evidence="4 5">
    <name type="scientific">Luteibacter rhizovicinus</name>
    <dbReference type="NCBI Taxonomy" id="242606"/>
    <lineage>
        <taxon>Bacteria</taxon>
        <taxon>Pseudomonadati</taxon>
        <taxon>Pseudomonadota</taxon>
        <taxon>Gammaproteobacteria</taxon>
        <taxon>Lysobacterales</taxon>
        <taxon>Rhodanobacteraceae</taxon>
        <taxon>Luteibacter</taxon>
    </lineage>
</organism>
<comment type="caution">
    <text evidence="4">The sequence shown here is derived from an EMBL/GenBank/DDBJ whole genome shotgun (WGS) entry which is preliminary data.</text>
</comment>
<reference evidence="4 5" key="1">
    <citation type="submission" date="2019-03" db="EMBL/GenBank/DDBJ databases">
        <title>Above-ground endophytic microbial communities from plants in different locations in the United States.</title>
        <authorList>
            <person name="Frank C."/>
        </authorList>
    </citation>
    <scope>NUCLEOTIDE SEQUENCE [LARGE SCALE GENOMIC DNA]</scope>
    <source>
        <strain evidence="4 5">LP_13_YM</strain>
    </source>
</reference>
<dbReference type="Gene3D" id="2.70.70.10">
    <property type="entry name" value="Glucose Permease (Domain IIA)"/>
    <property type="match status" value="1"/>
</dbReference>
<gene>
    <name evidence="4" type="ORF">EC912_102443</name>
</gene>
<feature type="domain" description="M23ase beta-sheet core" evidence="3">
    <location>
        <begin position="352"/>
        <end position="443"/>
    </location>
</feature>
<evidence type="ECO:0000313" key="5">
    <source>
        <dbReference type="Proteomes" id="UP000295645"/>
    </source>
</evidence>
<accession>A0A4R3YXB3</accession>
<dbReference type="AlphaFoldDB" id="A0A4R3YXB3"/>
<dbReference type="Gene3D" id="6.10.250.3150">
    <property type="match status" value="1"/>
</dbReference>
<dbReference type="EMBL" id="SMCS01000002">
    <property type="protein sequence ID" value="TCV96094.1"/>
    <property type="molecule type" value="Genomic_DNA"/>
</dbReference>
<dbReference type="PANTHER" id="PTHR21666">
    <property type="entry name" value="PEPTIDASE-RELATED"/>
    <property type="match status" value="1"/>
</dbReference>
<dbReference type="GO" id="GO:0004222">
    <property type="term" value="F:metalloendopeptidase activity"/>
    <property type="evidence" value="ECO:0007669"/>
    <property type="project" value="TreeGrafter"/>
</dbReference>
<dbReference type="PANTHER" id="PTHR21666:SF270">
    <property type="entry name" value="MUREIN HYDROLASE ACTIVATOR ENVC"/>
    <property type="match status" value="1"/>
</dbReference>
<evidence type="ECO:0000256" key="2">
    <source>
        <dbReference type="SAM" id="MobiDB-lite"/>
    </source>
</evidence>
<feature type="coiled-coil region" evidence="1">
    <location>
        <begin position="237"/>
        <end position="313"/>
    </location>
</feature>
<dbReference type="Proteomes" id="UP000295645">
    <property type="component" value="Unassembled WGS sequence"/>
</dbReference>
<dbReference type="CDD" id="cd12797">
    <property type="entry name" value="M23_peptidase"/>
    <property type="match status" value="1"/>
</dbReference>
<sequence>MRAKAHGAGDAGGFLREPGLPAHGRHPRHLRSVGFRPQAGSYEKRRGQRPGAPRRPALGDNPAMHPRTCLFTLLLAAPVALHVLPATAQEAKARTEQAETKQKLDDVRKNLDSLTREQRETANTRDSANAELARQAEQVSTAARAVRTTDAELASKRQDLEQLGQQRDGLQAGLAKQKGALDDLLRATYTLGRGSDLQLLLGDEDVAKISRALAYSRYFQENRVERIRSLLADLSKLQEVESAIVAEQEALKSTLAEREKRARDLESQRGKQQKAVAEADSKYKDQAQRIAALKQNEEAMNSLVAKLQKIIDEAPKATAPSAPKGVPANAPTANLRGNLPWPASGPVHAFGAGVLIGAPRGGEVHAVSRGRVVFANFLRGYGMMLIVNHGNGWMSLYGNNETLLHNVGDMVEAGESVGTAALPAGANGGVYFELRQNGKPVDPRTWLSQHK</sequence>
<keyword evidence="1" id="KW-0175">Coiled coil</keyword>
<feature type="region of interest" description="Disordered" evidence="2">
    <location>
        <begin position="1"/>
        <end position="63"/>
    </location>
</feature>